<name>A0A0J6T9K0_9HYPH</name>
<proteinExistence type="predicted"/>
<evidence type="ECO:0000313" key="3">
    <source>
        <dbReference type="Proteomes" id="UP000035955"/>
    </source>
</evidence>
<evidence type="ECO:0000313" key="2">
    <source>
        <dbReference type="EMBL" id="KMO42567.1"/>
    </source>
</evidence>
<keyword evidence="1" id="KW-0812">Transmembrane</keyword>
<gene>
    <name evidence="2" type="ORF">VQ02_02500</name>
</gene>
<reference evidence="2 3" key="1">
    <citation type="submission" date="2015-03" db="EMBL/GenBank/DDBJ databases">
        <title>Genome sequencing of Methylobacterium variabile DSM 16961.</title>
        <authorList>
            <person name="Chaudhry V."/>
            <person name="Patil P.B."/>
        </authorList>
    </citation>
    <scope>NUCLEOTIDE SEQUENCE [LARGE SCALE GENOMIC DNA]</scope>
    <source>
        <strain evidence="2 3">DSM 16961</strain>
    </source>
</reference>
<dbReference type="OrthoDB" id="8005209at2"/>
<keyword evidence="1" id="KW-0472">Membrane</keyword>
<feature type="transmembrane region" description="Helical" evidence="1">
    <location>
        <begin position="57"/>
        <end position="76"/>
    </location>
</feature>
<evidence type="ECO:0000256" key="1">
    <source>
        <dbReference type="SAM" id="Phobius"/>
    </source>
</evidence>
<keyword evidence="1" id="KW-1133">Transmembrane helix</keyword>
<organism evidence="2 3">
    <name type="scientific">Methylobacterium variabile</name>
    <dbReference type="NCBI Taxonomy" id="298794"/>
    <lineage>
        <taxon>Bacteria</taxon>
        <taxon>Pseudomonadati</taxon>
        <taxon>Pseudomonadota</taxon>
        <taxon>Alphaproteobacteria</taxon>
        <taxon>Hyphomicrobiales</taxon>
        <taxon>Methylobacteriaceae</taxon>
        <taxon>Methylobacterium</taxon>
    </lineage>
</organism>
<comment type="caution">
    <text evidence="2">The sequence shown here is derived from an EMBL/GenBank/DDBJ whole genome shotgun (WGS) entry which is preliminary data.</text>
</comment>
<dbReference type="EMBL" id="LABY01000017">
    <property type="protein sequence ID" value="KMO42567.1"/>
    <property type="molecule type" value="Genomic_DNA"/>
</dbReference>
<protein>
    <submittedName>
        <fullName evidence="2">Uncharacterized protein</fullName>
    </submittedName>
</protein>
<sequence>MHDTPTNDTPGVADLPRSDFVALLLAALTFCLGYWAAGAAVRLAVRLGLGHAHLGEGSLAQLCLALAAGVAAWRWARAAGPARA</sequence>
<dbReference type="Proteomes" id="UP000035955">
    <property type="component" value="Unassembled WGS sequence"/>
</dbReference>
<feature type="transmembrane region" description="Helical" evidence="1">
    <location>
        <begin position="20"/>
        <end position="45"/>
    </location>
</feature>
<dbReference type="AlphaFoldDB" id="A0A0J6T9K0"/>
<accession>A0A0J6T9K0</accession>
<dbReference type="RefSeq" id="WP_048442580.1">
    <property type="nucleotide sequence ID" value="NZ_LABY01000017.1"/>
</dbReference>
<dbReference type="PATRIC" id="fig|298794.3.peg.2026"/>
<keyword evidence="3" id="KW-1185">Reference proteome</keyword>